<evidence type="ECO:0000313" key="6">
    <source>
        <dbReference type="Proteomes" id="UP000228380"/>
    </source>
</evidence>
<evidence type="ECO:0000256" key="4">
    <source>
        <dbReference type="SAM" id="SignalP"/>
    </source>
</evidence>
<gene>
    <name evidence="7" type="primary">LOC103701870</name>
</gene>
<dbReference type="Pfam" id="PF00234">
    <property type="entry name" value="Tryp_alpha_amyl"/>
    <property type="match status" value="1"/>
</dbReference>
<dbReference type="PANTHER" id="PTHR33214:SF69">
    <property type="entry name" value="BIFUNCTIONAL INHIBITOR_LIPID-TRANSFER PROTEIN_SEED STORAGE 2S ALBUMIN SUPERFAMILY PROTEIN"/>
    <property type="match status" value="1"/>
</dbReference>
<reference evidence="7" key="2">
    <citation type="submission" date="2025-08" db="UniProtKB">
        <authorList>
            <consortium name="RefSeq"/>
        </authorList>
    </citation>
    <scope>IDENTIFICATION</scope>
    <source>
        <tissue evidence="7">Young leaves</tissue>
    </source>
</reference>
<dbReference type="Proteomes" id="UP000228380">
    <property type="component" value="Chromosome 9"/>
</dbReference>
<reference evidence="6" key="1">
    <citation type="journal article" date="2019" name="Nat. Commun.">
        <title>Genome-wide association mapping of date palm fruit traits.</title>
        <authorList>
            <person name="Hazzouri K.M."/>
            <person name="Gros-Balthazard M."/>
            <person name="Flowers J.M."/>
            <person name="Copetti D."/>
            <person name="Lemansour A."/>
            <person name="Lebrun M."/>
            <person name="Masmoudi K."/>
            <person name="Ferrand S."/>
            <person name="Dhar M.I."/>
            <person name="Fresquez Z.A."/>
            <person name="Rosas U."/>
            <person name="Zhang J."/>
            <person name="Talag J."/>
            <person name="Lee S."/>
            <person name="Kudrna D."/>
            <person name="Powell R.F."/>
            <person name="Leitch I.J."/>
            <person name="Krueger R.R."/>
            <person name="Wing R.A."/>
            <person name="Amiri K.M.A."/>
            <person name="Purugganan M.D."/>
        </authorList>
    </citation>
    <scope>NUCLEOTIDE SEQUENCE [LARGE SCALE GENOMIC DNA]</scope>
    <source>
        <strain evidence="6">cv. Khalas</strain>
    </source>
</reference>
<keyword evidence="4" id="KW-0732">Signal</keyword>
<organism evidence="6 7">
    <name type="scientific">Phoenix dactylifera</name>
    <name type="common">Date palm</name>
    <dbReference type="NCBI Taxonomy" id="42345"/>
    <lineage>
        <taxon>Eukaryota</taxon>
        <taxon>Viridiplantae</taxon>
        <taxon>Streptophyta</taxon>
        <taxon>Embryophyta</taxon>
        <taxon>Tracheophyta</taxon>
        <taxon>Spermatophyta</taxon>
        <taxon>Magnoliopsida</taxon>
        <taxon>Liliopsida</taxon>
        <taxon>Arecaceae</taxon>
        <taxon>Coryphoideae</taxon>
        <taxon>Phoeniceae</taxon>
        <taxon>Phoenix</taxon>
    </lineage>
</organism>
<keyword evidence="2" id="KW-0813">Transport</keyword>
<evidence type="ECO:0000259" key="5">
    <source>
        <dbReference type="SMART" id="SM00499"/>
    </source>
</evidence>
<feature type="signal peptide" evidence="4">
    <location>
        <begin position="1"/>
        <end position="26"/>
    </location>
</feature>
<dbReference type="InterPro" id="IPR016140">
    <property type="entry name" value="Bifunc_inhib/LTP/seed_store"/>
</dbReference>
<comment type="similarity">
    <text evidence="1">Belongs to the plant LTP family. B11E subfamily.</text>
</comment>
<keyword evidence="6" id="KW-1185">Reference proteome</keyword>
<dbReference type="InterPro" id="IPR036312">
    <property type="entry name" value="Bifun_inhib/LTP/seed_sf"/>
</dbReference>
<evidence type="ECO:0000256" key="3">
    <source>
        <dbReference type="ARBA" id="ARBA00023121"/>
    </source>
</evidence>
<dbReference type="OrthoDB" id="665742at2759"/>
<dbReference type="InterPro" id="IPR033872">
    <property type="entry name" value="nsLTP2"/>
</dbReference>
<evidence type="ECO:0000313" key="7">
    <source>
        <dbReference type="RefSeq" id="XP_008782311.1"/>
    </source>
</evidence>
<dbReference type="SMART" id="SM00499">
    <property type="entry name" value="AAI"/>
    <property type="match status" value="1"/>
</dbReference>
<proteinExistence type="inferred from homology"/>
<dbReference type="AlphaFoldDB" id="A0A8B7BNQ4"/>
<dbReference type="KEGG" id="pda:103701870"/>
<accession>A0A8B7BNQ4</accession>
<dbReference type="Gene3D" id="1.10.110.10">
    <property type="entry name" value="Plant lipid-transfer and hydrophobic proteins"/>
    <property type="match status" value="1"/>
</dbReference>
<feature type="domain" description="Bifunctional inhibitor/plant lipid transfer protein/seed storage helical" evidence="5">
    <location>
        <begin position="29"/>
        <end position="94"/>
    </location>
</feature>
<feature type="chain" id="PRO_5034860235" evidence="4">
    <location>
        <begin position="27"/>
        <end position="94"/>
    </location>
</feature>
<dbReference type="CDD" id="cd01959">
    <property type="entry name" value="nsLTP2"/>
    <property type="match status" value="1"/>
</dbReference>
<dbReference type="PANTHER" id="PTHR33214">
    <property type="entry name" value="BIFUNCTIONAL INHIBITOR/LIPID-TRANSFER PROTEIN/SEED STORAGE 2S ALBUMIN SUPERFAMILY PROTEIN"/>
    <property type="match status" value="1"/>
</dbReference>
<dbReference type="GO" id="GO:0008289">
    <property type="term" value="F:lipid binding"/>
    <property type="evidence" value="ECO:0007669"/>
    <property type="project" value="UniProtKB-KW"/>
</dbReference>
<evidence type="ECO:0000256" key="2">
    <source>
        <dbReference type="ARBA" id="ARBA00022448"/>
    </source>
</evidence>
<dbReference type="RefSeq" id="XP_008782311.1">
    <property type="nucleotide sequence ID" value="XM_008784089.4"/>
</dbReference>
<dbReference type="GeneID" id="103701870"/>
<dbReference type="GO" id="GO:0006869">
    <property type="term" value="P:lipid transport"/>
    <property type="evidence" value="ECO:0007669"/>
    <property type="project" value="InterPro"/>
</dbReference>
<sequence length="94" mass="9955">MKAYSFLFLCVVLLGLLLNQAPTTKAATCNPSELSPCAGAILRSSPPTSACCAKLKAQQPCFCQYTKNPSLRGYINSPNSRKVVAACGVSIPRC</sequence>
<protein>
    <submittedName>
        <fullName evidence="7">Non-specific lipid-transfer protein 2-like</fullName>
    </submittedName>
</protein>
<evidence type="ECO:0000256" key="1">
    <source>
        <dbReference type="ARBA" id="ARBA00009707"/>
    </source>
</evidence>
<keyword evidence="3" id="KW-0446">Lipid-binding</keyword>
<dbReference type="SUPFAM" id="SSF47699">
    <property type="entry name" value="Bifunctional inhibitor/lipid-transfer protein/seed storage 2S albumin"/>
    <property type="match status" value="1"/>
</dbReference>
<name>A0A8B7BNQ4_PHODC</name>